<dbReference type="InterPro" id="IPR018490">
    <property type="entry name" value="cNMP-bd_dom_sf"/>
</dbReference>
<dbReference type="Gene3D" id="2.60.120.10">
    <property type="entry name" value="Jelly Rolls"/>
    <property type="match status" value="1"/>
</dbReference>
<sequence>MQPEQIEIQRFLQRFPPFDALPDEALSHLAKKVEIAYYVAGSDILNYGEPVNDLFVVRSGAVETFRRNGELYNRLDVGGVFGQMGLMMRGRVRFPARALEDTLVYCISADLFNDYCDQHDDFSNYFEVDNAALLHQSVADQTNKNDLTTDKAKSLLMHGVVTVTKDTPICKAALIMTQENVSSLLITDPDKPIENDPEDDDGQAVGIITDNDFISRVIAQELDLQTPISEVMSTDMVSLDENAYVYEVMLTMLRFNLHHLPLLKKKKPIGVVTLEDIVRYESKSSLFLVRGIFAQNNVMELARYAELVPEAFVRMVNEDANSHMIGSAMSVIGRSFKQRLLELAEAELGQPPIPYCFLALGSMARDEQLLVTDQDNAIIFDDSYDADLHAEYFSALTTFVCDGLNACGYSYCTGGIMATNPKWQLTRSQWKRLFSQWITRADPEALLHCSIFFDLEGVWGREQWATELRRHIATQAKNNSRFLAALARNALSRTPPLGFFKAFVMEKDGRHNNTINLKRRGTAPLTDVIRVHALAVGSRARNSFERLDDIIETKLLPEGKAQDLSDALEYLSIVRVRHQAHDVNQKLPPDNNIEPDNLSRFERRNLKEAFQVLSVAQNFLKFRYTAITPISGKKE</sequence>
<dbReference type="CDD" id="cd05401">
    <property type="entry name" value="NT_GlnE_GlnD_like"/>
    <property type="match status" value="1"/>
</dbReference>
<dbReference type="Gene3D" id="3.10.580.10">
    <property type="entry name" value="CBS-domain"/>
    <property type="match status" value="1"/>
</dbReference>
<proteinExistence type="predicted"/>
<dbReference type="EMBL" id="FOOU01000011">
    <property type="protein sequence ID" value="SFG69874.1"/>
    <property type="molecule type" value="Genomic_DNA"/>
</dbReference>
<dbReference type="PROSITE" id="PS50042">
    <property type="entry name" value="CNMP_BINDING_3"/>
    <property type="match status" value="1"/>
</dbReference>
<dbReference type="Pfam" id="PF00027">
    <property type="entry name" value="cNMP_binding"/>
    <property type="match status" value="1"/>
</dbReference>
<evidence type="ECO:0000256" key="1">
    <source>
        <dbReference type="ARBA" id="ARBA00023122"/>
    </source>
</evidence>
<evidence type="ECO:0000256" key="2">
    <source>
        <dbReference type="PROSITE-ProRule" id="PRU00703"/>
    </source>
</evidence>
<dbReference type="InterPro" id="IPR014710">
    <property type="entry name" value="RmlC-like_jellyroll"/>
</dbReference>
<evidence type="ECO:0000259" key="3">
    <source>
        <dbReference type="PROSITE" id="PS50042"/>
    </source>
</evidence>
<dbReference type="STRING" id="1045558.SAMN05216175_11191"/>
<dbReference type="Proteomes" id="UP000198623">
    <property type="component" value="Unassembled WGS sequence"/>
</dbReference>
<dbReference type="InterPro" id="IPR051257">
    <property type="entry name" value="Diverse_CBS-Domain"/>
</dbReference>
<dbReference type="Pfam" id="PF00571">
    <property type="entry name" value="CBS"/>
    <property type="match status" value="2"/>
</dbReference>
<gene>
    <name evidence="5" type="ORF">SAMN05216175_11191</name>
</gene>
<feature type="domain" description="CBS" evidence="4">
    <location>
        <begin position="232"/>
        <end position="288"/>
    </location>
</feature>
<dbReference type="InterPro" id="IPR000644">
    <property type="entry name" value="CBS_dom"/>
</dbReference>
<feature type="domain" description="Cyclic nucleotide-binding" evidence="3">
    <location>
        <begin position="17"/>
        <end position="93"/>
    </location>
</feature>
<evidence type="ECO:0000259" key="4">
    <source>
        <dbReference type="PROSITE" id="PS51371"/>
    </source>
</evidence>
<dbReference type="SUPFAM" id="SSF51206">
    <property type="entry name" value="cAMP-binding domain-like"/>
    <property type="match status" value="1"/>
</dbReference>
<organism evidence="5 6">
    <name type="scientific">Neptunomonas qingdaonensis</name>
    <dbReference type="NCBI Taxonomy" id="1045558"/>
    <lineage>
        <taxon>Bacteria</taxon>
        <taxon>Pseudomonadati</taxon>
        <taxon>Pseudomonadota</taxon>
        <taxon>Gammaproteobacteria</taxon>
        <taxon>Oceanospirillales</taxon>
        <taxon>Oceanospirillaceae</taxon>
        <taxon>Neptunomonas</taxon>
    </lineage>
</organism>
<keyword evidence="1 2" id="KW-0129">CBS domain</keyword>
<accession>A0A1I2TYH2</accession>
<dbReference type="PROSITE" id="PS51371">
    <property type="entry name" value="CBS"/>
    <property type="match status" value="2"/>
</dbReference>
<dbReference type="InterPro" id="IPR046342">
    <property type="entry name" value="CBS_dom_sf"/>
</dbReference>
<dbReference type="Pfam" id="PF10335">
    <property type="entry name" value="DUF294_C"/>
    <property type="match status" value="1"/>
</dbReference>
<reference evidence="6" key="1">
    <citation type="submission" date="2016-10" db="EMBL/GenBank/DDBJ databases">
        <authorList>
            <person name="Varghese N."/>
            <person name="Submissions S."/>
        </authorList>
    </citation>
    <scope>NUCLEOTIDE SEQUENCE [LARGE SCALE GENOMIC DNA]</scope>
    <source>
        <strain evidence="6">CGMCC 1.10971</strain>
    </source>
</reference>
<dbReference type="InterPro" id="IPR018821">
    <property type="entry name" value="DUF294_put_nucleoTrafse_sb-bd"/>
</dbReference>
<dbReference type="SMART" id="SM00100">
    <property type="entry name" value="cNMP"/>
    <property type="match status" value="1"/>
</dbReference>
<dbReference type="OrthoDB" id="9808528at2"/>
<dbReference type="AlphaFoldDB" id="A0A1I2TYH2"/>
<dbReference type="GO" id="GO:0008773">
    <property type="term" value="F:[protein-PII] uridylyltransferase activity"/>
    <property type="evidence" value="ECO:0007669"/>
    <property type="project" value="InterPro"/>
</dbReference>
<dbReference type="RefSeq" id="WP_090728967.1">
    <property type="nucleotide sequence ID" value="NZ_FOOU01000011.1"/>
</dbReference>
<evidence type="ECO:0000313" key="6">
    <source>
        <dbReference type="Proteomes" id="UP000198623"/>
    </source>
</evidence>
<dbReference type="CDD" id="cd00038">
    <property type="entry name" value="CAP_ED"/>
    <property type="match status" value="1"/>
</dbReference>
<keyword evidence="6" id="KW-1185">Reference proteome</keyword>
<protein>
    <submittedName>
        <fullName evidence="5">CBS domain-containing protein</fullName>
    </submittedName>
</protein>
<name>A0A1I2TYH2_9GAMM</name>
<dbReference type="SMART" id="SM00116">
    <property type="entry name" value="CBS"/>
    <property type="match status" value="2"/>
</dbReference>
<dbReference type="InterPro" id="IPR005105">
    <property type="entry name" value="GlnD_Uridyltrans_N"/>
</dbReference>
<dbReference type="Pfam" id="PF03445">
    <property type="entry name" value="DUF294"/>
    <property type="match status" value="1"/>
</dbReference>
<dbReference type="InterPro" id="IPR000595">
    <property type="entry name" value="cNMP-bd_dom"/>
</dbReference>
<dbReference type="PANTHER" id="PTHR43080">
    <property type="entry name" value="CBS DOMAIN-CONTAINING PROTEIN CBSX3, MITOCHONDRIAL"/>
    <property type="match status" value="1"/>
</dbReference>
<feature type="domain" description="CBS" evidence="4">
    <location>
        <begin position="156"/>
        <end position="224"/>
    </location>
</feature>
<dbReference type="CDD" id="cd04587">
    <property type="entry name" value="CBS_pair_CAP-ED_NT_Pol-beta-like_DUF294_assoc"/>
    <property type="match status" value="1"/>
</dbReference>
<dbReference type="SUPFAM" id="SSF54631">
    <property type="entry name" value="CBS-domain pair"/>
    <property type="match status" value="1"/>
</dbReference>
<evidence type="ECO:0000313" key="5">
    <source>
        <dbReference type="EMBL" id="SFG69874.1"/>
    </source>
</evidence>
<dbReference type="PANTHER" id="PTHR43080:SF2">
    <property type="entry name" value="CBS DOMAIN-CONTAINING PROTEIN"/>
    <property type="match status" value="1"/>
</dbReference>